<reference evidence="2" key="1">
    <citation type="journal article" date="2013" name="Nature">
        <title>The genomes of four tapeworm species reveal adaptations to parasitism.</title>
        <authorList>
            <person name="Tsai I.J."/>
            <person name="Zarowiecki M."/>
            <person name="Holroyd N."/>
            <person name="Garciarrubio A."/>
            <person name="Sanchez-Flores A."/>
            <person name="Brooks K.L."/>
            <person name="Tracey A."/>
            <person name="Bobes R.J."/>
            <person name="Fragoso G."/>
            <person name="Sciutto E."/>
            <person name="Aslett M."/>
            <person name="Beasley H."/>
            <person name="Bennett H.M."/>
            <person name="Cai J."/>
            <person name="Camicia F."/>
            <person name="Clark R."/>
            <person name="Cucher M."/>
            <person name="De Silva N."/>
            <person name="Day T.A."/>
            <person name="Deplazes P."/>
            <person name="Estrada K."/>
            <person name="Fernandez C."/>
            <person name="Holland P.W."/>
            <person name="Hou J."/>
            <person name="Hu S."/>
            <person name="Huckvale T."/>
            <person name="Hung S.S."/>
            <person name="Kamenetzky L."/>
            <person name="Keane J.A."/>
            <person name="Kiss F."/>
            <person name="Koziol U."/>
            <person name="Lambert O."/>
            <person name="Liu K."/>
            <person name="Luo X."/>
            <person name="Luo Y."/>
            <person name="Macchiaroli N."/>
            <person name="Nichol S."/>
            <person name="Paps J."/>
            <person name="Parkinson J."/>
            <person name="Pouchkina-Stantcheva N."/>
            <person name="Riddiford N."/>
            <person name="Rosenzvit M."/>
            <person name="Salinas G."/>
            <person name="Wasmuth J.D."/>
            <person name="Zamanian M."/>
            <person name="Zheng Y."/>
            <person name="Cai X."/>
            <person name="Soberon X."/>
            <person name="Olson P.D."/>
            <person name="Laclette J.P."/>
            <person name="Brehm K."/>
            <person name="Berriman M."/>
            <person name="Garciarrubio A."/>
            <person name="Bobes R.J."/>
            <person name="Fragoso G."/>
            <person name="Sanchez-Flores A."/>
            <person name="Estrada K."/>
            <person name="Cevallos M.A."/>
            <person name="Morett E."/>
            <person name="Gonzalez V."/>
            <person name="Portillo T."/>
            <person name="Ochoa-Leyva A."/>
            <person name="Jose M.V."/>
            <person name="Sciutto E."/>
            <person name="Landa A."/>
            <person name="Jimenez L."/>
            <person name="Valdes V."/>
            <person name="Carrero J.C."/>
            <person name="Larralde C."/>
            <person name="Morales-Montor J."/>
            <person name="Limon-Lason J."/>
            <person name="Soberon X."/>
            <person name="Laclette J.P."/>
        </authorList>
    </citation>
    <scope>NUCLEOTIDE SEQUENCE [LARGE SCALE GENOMIC DNA]</scope>
</reference>
<evidence type="ECO:0000313" key="3">
    <source>
        <dbReference type="Proteomes" id="UP000017246"/>
    </source>
</evidence>
<sequence>MGKKTSLLPKHLLSNEADEHEQCTRLPQSKPPHTDEVGEHPLTADAAPPQEEASNTPTGEKLLSAAITDPSQVELVDLVLKEEHLLNQLTYLFRMPSASQGVLCAGLKPFSVDQFLGLISTNSMTYKRS</sequence>
<feature type="region of interest" description="Disordered" evidence="1">
    <location>
        <begin position="1"/>
        <end position="59"/>
    </location>
</feature>
<dbReference type="OrthoDB" id="10428981at2759"/>
<protein>
    <submittedName>
        <fullName evidence="2">Sulfate permease</fullName>
    </submittedName>
</protein>
<dbReference type="AlphaFoldDB" id="A0A0S4MM05"/>
<keyword evidence="3" id="KW-1185">Reference proteome</keyword>
<name>A0A0S4MM05_ECHMU</name>
<dbReference type="Proteomes" id="UP000017246">
    <property type="component" value="Unassembled WGS sequence"/>
</dbReference>
<organism evidence="2 3">
    <name type="scientific">Echinococcus multilocularis</name>
    <name type="common">Fox tapeworm</name>
    <dbReference type="NCBI Taxonomy" id="6211"/>
    <lineage>
        <taxon>Eukaryota</taxon>
        <taxon>Metazoa</taxon>
        <taxon>Spiralia</taxon>
        <taxon>Lophotrochozoa</taxon>
        <taxon>Platyhelminthes</taxon>
        <taxon>Cestoda</taxon>
        <taxon>Eucestoda</taxon>
        <taxon>Cyclophyllidea</taxon>
        <taxon>Taeniidae</taxon>
        <taxon>Echinococcus</taxon>
    </lineage>
</organism>
<evidence type="ECO:0000256" key="1">
    <source>
        <dbReference type="SAM" id="MobiDB-lite"/>
    </source>
</evidence>
<evidence type="ECO:0000313" key="2">
    <source>
        <dbReference type="EMBL" id="CUT99805.1"/>
    </source>
</evidence>
<dbReference type="EMBL" id="LN902848">
    <property type="protein sequence ID" value="CUT99805.1"/>
    <property type="molecule type" value="Genomic_DNA"/>
</dbReference>
<reference evidence="2" key="2">
    <citation type="submission" date="2015-11" db="EMBL/GenBank/DDBJ databases">
        <authorList>
            <person name="Zhang Y."/>
            <person name="Guo Z."/>
        </authorList>
    </citation>
    <scope>NUCLEOTIDE SEQUENCE</scope>
</reference>
<accession>A0A0S4MM05</accession>
<proteinExistence type="predicted"/>